<comment type="caution">
    <text evidence="1">The sequence shown here is derived from an EMBL/GenBank/DDBJ whole genome shotgun (WGS) entry which is preliminary data.</text>
</comment>
<evidence type="ECO:0000313" key="1">
    <source>
        <dbReference type="EMBL" id="KAJ7194390.1"/>
    </source>
</evidence>
<dbReference type="AlphaFoldDB" id="A0AAD6V0P1"/>
<name>A0AAD6V0P1_9AGAR</name>
<protein>
    <submittedName>
        <fullName evidence="1">Uncharacterized protein</fullName>
    </submittedName>
</protein>
<organism evidence="1 2">
    <name type="scientific">Mycena pura</name>
    <dbReference type="NCBI Taxonomy" id="153505"/>
    <lineage>
        <taxon>Eukaryota</taxon>
        <taxon>Fungi</taxon>
        <taxon>Dikarya</taxon>
        <taxon>Basidiomycota</taxon>
        <taxon>Agaricomycotina</taxon>
        <taxon>Agaricomycetes</taxon>
        <taxon>Agaricomycetidae</taxon>
        <taxon>Agaricales</taxon>
        <taxon>Marasmiineae</taxon>
        <taxon>Mycenaceae</taxon>
        <taxon>Mycena</taxon>
    </lineage>
</organism>
<dbReference type="EMBL" id="JARJCW010000098">
    <property type="protein sequence ID" value="KAJ7194390.1"/>
    <property type="molecule type" value="Genomic_DNA"/>
</dbReference>
<evidence type="ECO:0000313" key="2">
    <source>
        <dbReference type="Proteomes" id="UP001219525"/>
    </source>
</evidence>
<proteinExistence type="predicted"/>
<gene>
    <name evidence="1" type="ORF">GGX14DRAFT_576335</name>
</gene>
<reference evidence="1" key="1">
    <citation type="submission" date="2023-03" db="EMBL/GenBank/DDBJ databases">
        <title>Massive genome expansion in bonnet fungi (Mycena s.s.) driven by repeated elements and novel gene families across ecological guilds.</title>
        <authorList>
            <consortium name="Lawrence Berkeley National Laboratory"/>
            <person name="Harder C.B."/>
            <person name="Miyauchi S."/>
            <person name="Viragh M."/>
            <person name="Kuo A."/>
            <person name="Thoen E."/>
            <person name="Andreopoulos B."/>
            <person name="Lu D."/>
            <person name="Skrede I."/>
            <person name="Drula E."/>
            <person name="Henrissat B."/>
            <person name="Morin E."/>
            <person name="Kohler A."/>
            <person name="Barry K."/>
            <person name="LaButti K."/>
            <person name="Morin E."/>
            <person name="Salamov A."/>
            <person name="Lipzen A."/>
            <person name="Mereny Z."/>
            <person name="Hegedus B."/>
            <person name="Baldrian P."/>
            <person name="Stursova M."/>
            <person name="Weitz H."/>
            <person name="Taylor A."/>
            <person name="Grigoriev I.V."/>
            <person name="Nagy L.G."/>
            <person name="Martin F."/>
            <person name="Kauserud H."/>
        </authorList>
    </citation>
    <scope>NUCLEOTIDE SEQUENCE</scope>
    <source>
        <strain evidence="1">9144</strain>
    </source>
</reference>
<dbReference type="Proteomes" id="UP001219525">
    <property type="component" value="Unassembled WGS sequence"/>
</dbReference>
<sequence length="77" mass="8761">MDNTQALVINQYVNPLGFQHLNPNQWKLYTIYTCWIAFELVIFDGDEAEVAQVDIAEKVTRDDSMEKVGVPDESPSV</sequence>
<accession>A0AAD6V0P1</accession>
<keyword evidence="2" id="KW-1185">Reference proteome</keyword>